<proteinExistence type="predicted"/>
<organism evidence="1 2">
    <name type="scientific">Mycoplana ramosa</name>
    <name type="common">Mycoplana bullata</name>
    <dbReference type="NCBI Taxonomy" id="40837"/>
    <lineage>
        <taxon>Bacteria</taxon>
        <taxon>Pseudomonadati</taxon>
        <taxon>Pseudomonadota</taxon>
        <taxon>Alphaproteobacteria</taxon>
        <taxon>Hyphomicrobiales</taxon>
        <taxon>Rhizobiaceae</taxon>
        <taxon>Mycoplana</taxon>
    </lineage>
</organism>
<comment type="caution">
    <text evidence="1">The sequence shown here is derived from an EMBL/GenBank/DDBJ whole genome shotgun (WGS) entry which is preliminary data.</text>
</comment>
<keyword evidence="2" id="KW-1185">Reference proteome</keyword>
<protein>
    <submittedName>
        <fullName evidence="1">Uncharacterized protein</fullName>
    </submittedName>
</protein>
<dbReference type="Proteomes" id="UP001597173">
    <property type="component" value="Unassembled WGS sequence"/>
</dbReference>
<dbReference type="EMBL" id="JBHTNF010000002">
    <property type="protein sequence ID" value="MFD1327395.1"/>
    <property type="molecule type" value="Genomic_DNA"/>
</dbReference>
<evidence type="ECO:0000313" key="2">
    <source>
        <dbReference type="Proteomes" id="UP001597173"/>
    </source>
</evidence>
<name>A0ABW3YU52_MYCRA</name>
<reference evidence="2" key="1">
    <citation type="journal article" date="2019" name="Int. J. Syst. Evol. Microbiol.">
        <title>The Global Catalogue of Microorganisms (GCM) 10K type strain sequencing project: providing services to taxonomists for standard genome sequencing and annotation.</title>
        <authorList>
            <consortium name="The Broad Institute Genomics Platform"/>
            <consortium name="The Broad Institute Genome Sequencing Center for Infectious Disease"/>
            <person name="Wu L."/>
            <person name="Ma J."/>
        </authorList>
    </citation>
    <scope>NUCLEOTIDE SEQUENCE [LARGE SCALE GENOMIC DNA]</scope>
    <source>
        <strain evidence="2">CCUG 55609</strain>
    </source>
</reference>
<evidence type="ECO:0000313" key="1">
    <source>
        <dbReference type="EMBL" id="MFD1327395.1"/>
    </source>
</evidence>
<sequence length="65" mass="7108">MKTLATALNILGFTALFIAYTEGGPVDRPTGVRRALQTYAGQHPTGGFPTLEQMQERRAMTRAKV</sequence>
<dbReference type="RefSeq" id="WP_374835130.1">
    <property type="nucleotide sequence ID" value="NZ_JBHEEW010000001.1"/>
</dbReference>
<accession>A0ABW3YU52</accession>
<gene>
    <name evidence="1" type="ORF">ACFQ33_05750</name>
</gene>